<reference evidence="3" key="2">
    <citation type="submission" date="2018-04" db="EMBL/GenBank/DDBJ databases">
        <title>Draft genome sequence of Mycobacterium montefiorense isolated from Japanese black salamander.</title>
        <authorList>
            <person name="Fukano H."/>
            <person name="Yoshida M."/>
            <person name="Shimizu A."/>
            <person name="Iwao H."/>
            <person name="Kurata O."/>
            <person name="Katayama Y."/>
            <person name="Omatsu T."/>
            <person name="Mizutani T."/>
            <person name="Wada S."/>
            <person name="Hoshino Y."/>
        </authorList>
    </citation>
    <scope>NUCLEOTIDE SEQUENCE [LARGE SCALE GENOMIC DNA]</scope>
    <source>
        <strain evidence="3">BS</strain>
    </source>
</reference>
<reference evidence="1" key="1">
    <citation type="journal article" date="2018" name="Genome Announc.">
        <title>Draft Genome Sequence of Mycobacterium montefiorense Isolated from Japanese Black Salamander (Hynobius nigrescens).</title>
        <authorList>
            <person name="Fukano H."/>
            <person name="Yoshida M."/>
            <person name="Shimizu A."/>
            <person name="Iwao H."/>
            <person name="Katayama Y."/>
            <person name="Omatsu T."/>
            <person name="Mizutani T."/>
            <person name="Kurata O."/>
            <person name="Wada S."/>
            <person name="Hoshino Y."/>
        </authorList>
    </citation>
    <scope>NUCLEOTIDE SEQUENCE</scope>
    <source>
        <strain evidence="1">BS</strain>
    </source>
</reference>
<reference evidence="2" key="3">
    <citation type="journal article" date="2022" name="Microbiol. Resour. Announc.">
        <title>Draft Genome Sequences of Eight Mycobacterium montefiorense Strains Isolated from Salamanders in Captivity.</title>
        <authorList>
            <person name="Komine T."/>
            <person name="Ihara H."/>
            <person name="Fukano H."/>
            <person name="Hoshino Y."/>
            <person name="Kurata O."/>
            <person name="Wada S."/>
        </authorList>
    </citation>
    <scope>NUCLEOTIDE SEQUENCE</scope>
    <source>
        <strain evidence="2">NJB18185</strain>
    </source>
</reference>
<evidence type="ECO:0000313" key="3">
    <source>
        <dbReference type="Proteomes" id="UP000245060"/>
    </source>
</evidence>
<dbReference type="Proteomes" id="UP000245060">
    <property type="component" value="Unassembled WGS sequence"/>
</dbReference>
<evidence type="ECO:0008006" key="5">
    <source>
        <dbReference type="Google" id="ProtNLM"/>
    </source>
</evidence>
<dbReference type="EMBL" id="BQYH01000065">
    <property type="protein sequence ID" value="GKU75059.1"/>
    <property type="molecule type" value="Genomic_DNA"/>
</dbReference>
<dbReference type="EMBL" id="BFCH01000019">
    <property type="protein sequence ID" value="GBG39358.1"/>
    <property type="molecule type" value="Genomic_DNA"/>
</dbReference>
<evidence type="ECO:0000313" key="2">
    <source>
        <dbReference type="EMBL" id="GKU75059.1"/>
    </source>
</evidence>
<evidence type="ECO:0000313" key="1">
    <source>
        <dbReference type="EMBL" id="GBG39358.1"/>
    </source>
</evidence>
<sequence>MQPVFDELVNSERPQTGVWWLRKKPGVGPRLLAQMACGAVEISHDTFRSLPSDRSHDYVRSLLVAVGVLGPIEIRIERMLPWIDRAVAELSARDTELIRRFAHEYVLKQMRDSARESLLTKSIADACRQRICVAIEFVTFLTAYNSTPATATQDLLERYLRSVKRAPCHQYAFVAWLRENGINTTLRIADTTRRRPTTTVSDAQRWAAVDRLLHDETLRHYTRIGGLFTLLFAQPLSRIVAMRTSQVDIAGDKSAHVTFDAARVQMPPILDCLIREQIARRGKSLYASRGTSWLFPGGMPGHHIATENIRSQLVAIGIKPYENRKAALFQLAGEMPAPFLAELIGITNKNAADWARLAAHNGTGEIAARTV</sequence>
<comment type="caution">
    <text evidence="2">The sequence shown here is derived from an EMBL/GenBank/DDBJ whole genome shotgun (WGS) entry which is preliminary data.</text>
</comment>
<dbReference type="AlphaFoldDB" id="A0AA37PRD8"/>
<gene>
    <name evidence="1" type="ORF">MmonteBS_37300</name>
    <name evidence="2" type="ORF">NJB18185_48300</name>
</gene>
<evidence type="ECO:0000313" key="4">
    <source>
        <dbReference type="Proteomes" id="UP001139505"/>
    </source>
</evidence>
<organism evidence="2 4">
    <name type="scientific">Mycobacterium montefiorense</name>
    <dbReference type="NCBI Taxonomy" id="154654"/>
    <lineage>
        <taxon>Bacteria</taxon>
        <taxon>Bacillati</taxon>
        <taxon>Actinomycetota</taxon>
        <taxon>Actinomycetes</taxon>
        <taxon>Mycobacteriales</taxon>
        <taxon>Mycobacteriaceae</taxon>
        <taxon>Mycobacterium</taxon>
        <taxon>Mycobacterium simiae complex</taxon>
    </lineage>
</organism>
<reference evidence="2" key="4">
    <citation type="submission" date="2022-04" db="EMBL/GenBank/DDBJ databases">
        <authorList>
            <person name="Komine T."/>
            <person name="Fukano H."/>
            <person name="Wada S."/>
        </authorList>
    </citation>
    <scope>NUCLEOTIDE SEQUENCE</scope>
    <source>
        <strain evidence="2">NJB18185</strain>
    </source>
</reference>
<accession>A0AA37PRD8</accession>
<dbReference type="Proteomes" id="UP001139505">
    <property type="component" value="Unassembled WGS sequence"/>
</dbReference>
<name>A0AA37PRD8_9MYCO</name>
<keyword evidence="3" id="KW-1185">Reference proteome</keyword>
<protein>
    <recommendedName>
        <fullName evidence="5">Integrase</fullName>
    </recommendedName>
</protein>
<proteinExistence type="predicted"/>